<accession>A0A822YT05</accession>
<dbReference type="EMBL" id="DUZY01000004">
    <property type="protein sequence ID" value="DAD34691.1"/>
    <property type="molecule type" value="Genomic_DNA"/>
</dbReference>
<proteinExistence type="predicted"/>
<comment type="caution">
    <text evidence="2">The sequence shown here is derived from an EMBL/GenBank/DDBJ whole genome shotgun (WGS) entry which is preliminary data.</text>
</comment>
<sequence>MATIHPTTATAQPSPTTNNQGHQEIKSKTLLSLPTLAAETLLFQPVDSSSSCSPLPVFNIDPSQVQSFLPPKSCLSSLLNVVCNNPFENGFDLGCDPGFLAPLQGTQSSGSPVCLVLANRGTGVLDCCLWPRTAVLSVAVSVRLVLEVSKVLLIICF</sequence>
<protein>
    <submittedName>
        <fullName evidence="2">Uncharacterized protein</fullName>
    </submittedName>
</protein>
<dbReference type="AlphaFoldDB" id="A0A822YT05"/>
<evidence type="ECO:0000256" key="1">
    <source>
        <dbReference type="SAM" id="MobiDB-lite"/>
    </source>
</evidence>
<dbReference type="Proteomes" id="UP000607653">
    <property type="component" value="Unassembled WGS sequence"/>
</dbReference>
<name>A0A822YT05_NELNU</name>
<gene>
    <name evidence="2" type="ORF">HUJ06_005331</name>
</gene>
<evidence type="ECO:0000313" key="2">
    <source>
        <dbReference type="EMBL" id="DAD34691.1"/>
    </source>
</evidence>
<evidence type="ECO:0000313" key="3">
    <source>
        <dbReference type="Proteomes" id="UP000607653"/>
    </source>
</evidence>
<organism evidence="2 3">
    <name type="scientific">Nelumbo nucifera</name>
    <name type="common">Sacred lotus</name>
    <dbReference type="NCBI Taxonomy" id="4432"/>
    <lineage>
        <taxon>Eukaryota</taxon>
        <taxon>Viridiplantae</taxon>
        <taxon>Streptophyta</taxon>
        <taxon>Embryophyta</taxon>
        <taxon>Tracheophyta</taxon>
        <taxon>Spermatophyta</taxon>
        <taxon>Magnoliopsida</taxon>
        <taxon>Proteales</taxon>
        <taxon>Nelumbonaceae</taxon>
        <taxon>Nelumbo</taxon>
    </lineage>
</organism>
<keyword evidence="3" id="KW-1185">Reference proteome</keyword>
<reference evidence="2 3" key="1">
    <citation type="journal article" date="2020" name="Mol. Biol. Evol.">
        <title>Distinct Expression and Methylation Patterns for Genes with Different Fates following a Single Whole-Genome Duplication in Flowering Plants.</title>
        <authorList>
            <person name="Shi T."/>
            <person name="Rahmani R.S."/>
            <person name="Gugger P.F."/>
            <person name="Wang M."/>
            <person name="Li H."/>
            <person name="Zhang Y."/>
            <person name="Li Z."/>
            <person name="Wang Q."/>
            <person name="Van de Peer Y."/>
            <person name="Marchal K."/>
            <person name="Chen J."/>
        </authorList>
    </citation>
    <scope>NUCLEOTIDE SEQUENCE [LARGE SCALE GENOMIC DNA]</scope>
    <source>
        <tissue evidence="2">Leaf</tissue>
    </source>
</reference>
<feature type="region of interest" description="Disordered" evidence="1">
    <location>
        <begin position="1"/>
        <end position="24"/>
    </location>
</feature>
<feature type="compositionally biased region" description="Low complexity" evidence="1">
    <location>
        <begin position="1"/>
        <end position="17"/>
    </location>
</feature>